<gene>
    <name evidence="1" type="ORF">DVH24_000017</name>
</gene>
<name>A0A498IYL7_MALDO</name>
<accession>A0A498IYL7</accession>
<sequence length="136" mass="15678">MKVSSRSFHDLYSAKLVCKKFNQLGQHDRIFEEINIWTFDRVNPLTSWTTDEQVSKQQFRTRNLAFQDGDLQWSLSINVCLRCTHDLPHGDEKEKDLELLHSLNHQKLGHSHSDPIGINGTMTNSVPTICATSNRK</sequence>
<evidence type="ECO:0008006" key="3">
    <source>
        <dbReference type="Google" id="ProtNLM"/>
    </source>
</evidence>
<dbReference type="EMBL" id="RDQH01000335">
    <property type="protein sequence ID" value="RXH88418.1"/>
    <property type="molecule type" value="Genomic_DNA"/>
</dbReference>
<comment type="caution">
    <text evidence="1">The sequence shown here is derived from an EMBL/GenBank/DDBJ whole genome shotgun (WGS) entry which is preliminary data.</text>
</comment>
<evidence type="ECO:0000313" key="2">
    <source>
        <dbReference type="Proteomes" id="UP000290289"/>
    </source>
</evidence>
<dbReference type="Proteomes" id="UP000290289">
    <property type="component" value="Chromosome 9"/>
</dbReference>
<reference evidence="1 2" key="1">
    <citation type="submission" date="2018-10" db="EMBL/GenBank/DDBJ databases">
        <title>A high-quality apple genome assembly.</title>
        <authorList>
            <person name="Hu J."/>
        </authorList>
    </citation>
    <scope>NUCLEOTIDE SEQUENCE [LARGE SCALE GENOMIC DNA]</scope>
    <source>
        <strain evidence="2">cv. HFTH1</strain>
        <tissue evidence="1">Young leaf</tissue>
    </source>
</reference>
<organism evidence="1 2">
    <name type="scientific">Malus domestica</name>
    <name type="common">Apple</name>
    <name type="synonym">Pyrus malus</name>
    <dbReference type="NCBI Taxonomy" id="3750"/>
    <lineage>
        <taxon>Eukaryota</taxon>
        <taxon>Viridiplantae</taxon>
        <taxon>Streptophyta</taxon>
        <taxon>Embryophyta</taxon>
        <taxon>Tracheophyta</taxon>
        <taxon>Spermatophyta</taxon>
        <taxon>Magnoliopsida</taxon>
        <taxon>eudicotyledons</taxon>
        <taxon>Gunneridae</taxon>
        <taxon>Pentapetalae</taxon>
        <taxon>rosids</taxon>
        <taxon>fabids</taxon>
        <taxon>Rosales</taxon>
        <taxon>Rosaceae</taxon>
        <taxon>Amygdaloideae</taxon>
        <taxon>Maleae</taxon>
        <taxon>Malus</taxon>
    </lineage>
</organism>
<protein>
    <recommendedName>
        <fullName evidence="3">F-box domain-containing protein</fullName>
    </recommendedName>
</protein>
<evidence type="ECO:0000313" key="1">
    <source>
        <dbReference type="EMBL" id="RXH88418.1"/>
    </source>
</evidence>
<dbReference type="AlphaFoldDB" id="A0A498IYL7"/>
<keyword evidence="2" id="KW-1185">Reference proteome</keyword>
<proteinExistence type="predicted"/>